<dbReference type="InterPro" id="IPR017689">
    <property type="entry name" value="BamD"/>
</dbReference>
<dbReference type="PANTHER" id="PTHR37423:SF2">
    <property type="entry name" value="MEMBRANE-BOUND LYTIC MUREIN TRANSGLYCOSYLASE C"/>
    <property type="match status" value="1"/>
</dbReference>
<keyword evidence="2" id="KW-0472">Membrane</keyword>
<dbReference type="NCBIfam" id="TIGR03302">
    <property type="entry name" value="OM_YfiO"/>
    <property type="match status" value="1"/>
</dbReference>
<dbReference type="SUPFAM" id="SSF48452">
    <property type="entry name" value="TPR-like"/>
    <property type="match status" value="1"/>
</dbReference>
<feature type="domain" description="Outer membrane lipoprotein BamD-like" evidence="4">
    <location>
        <begin position="32"/>
        <end position="214"/>
    </location>
</feature>
<dbReference type="Pfam" id="PF13525">
    <property type="entry name" value="YfiO"/>
    <property type="match status" value="1"/>
</dbReference>
<evidence type="ECO:0000313" key="5">
    <source>
        <dbReference type="EMBL" id="SVB22603.1"/>
    </source>
</evidence>
<dbReference type="AlphaFoldDB" id="A0A382CBF0"/>
<keyword evidence="3" id="KW-0998">Cell outer membrane</keyword>
<keyword evidence="1" id="KW-0732">Signal</keyword>
<dbReference type="SMART" id="SM00028">
    <property type="entry name" value="TPR"/>
    <property type="match status" value="1"/>
</dbReference>
<evidence type="ECO:0000256" key="1">
    <source>
        <dbReference type="ARBA" id="ARBA00022729"/>
    </source>
</evidence>
<protein>
    <recommendedName>
        <fullName evidence="4">Outer membrane lipoprotein BamD-like domain-containing protein</fullName>
    </recommendedName>
</protein>
<dbReference type="InterPro" id="IPR019734">
    <property type="entry name" value="TPR_rpt"/>
</dbReference>
<evidence type="ECO:0000259" key="4">
    <source>
        <dbReference type="Pfam" id="PF13525"/>
    </source>
</evidence>
<gene>
    <name evidence="5" type="ORF">METZ01_LOCUS175457</name>
</gene>
<evidence type="ECO:0000256" key="2">
    <source>
        <dbReference type="ARBA" id="ARBA00023136"/>
    </source>
</evidence>
<reference evidence="5" key="1">
    <citation type="submission" date="2018-05" db="EMBL/GenBank/DDBJ databases">
        <authorList>
            <person name="Lanie J.A."/>
            <person name="Ng W.-L."/>
            <person name="Kazmierczak K.M."/>
            <person name="Andrzejewski T.M."/>
            <person name="Davidsen T.M."/>
            <person name="Wayne K.J."/>
            <person name="Tettelin H."/>
            <person name="Glass J.I."/>
            <person name="Rusch D."/>
            <person name="Podicherti R."/>
            <person name="Tsui H.-C.T."/>
            <person name="Winkler M.E."/>
        </authorList>
    </citation>
    <scope>NUCLEOTIDE SEQUENCE</scope>
</reference>
<evidence type="ECO:0000256" key="3">
    <source>
        <dbReference type="ARBA" id="ARBA00023237"/>
    </source>
</evidence>
<dbReference type="EMBL" id="UINC01033390">
    <property type="protein sequence ID" value="SVB22603.1"/>
    <property type="molecule type" value="Genomic_DNA"/>
</dbReference>
<accession>A0A382CBF0</accession>
<dbReference type="PANTHER" id="PTHR37423">
    <property type="entry name" value="SOLUBLE LYTIC MUREIN TRANSGLYCOSYLASE-RELATED"/>
    <property type="match status" value="1"/>
</dbReference>
<proteinExistence type="predicted"/>
<dbReference type="PROSITE" id="PS50005">
    <property type="entry name" value="TPR"/>
    <property type="match status" value="2"/>
</dbReference>
<dbReference type="Gene3D" id="1.25.40.10">
    <property type="entry name" value="Tetratricopeptide repeat domain"/>
    <property type="match status" value="1"/>
</dbReference>
<sequence length="250" mass="29410">MGFRPSIITSFIATILIISSCSLFAPEIVPDSPRELLEEGIKAIKREADITAQTLFKQLLEDYPDSEERIQALLLLARTHYALEQYEEAKFHFQKFIELYPMHKNVDRAYFFKVMSDHKRVDLALRDQTATKDARDGFQQFINRFPNSSYLEQAKQKLGECNLMLAKNIFEVGKFYYRTGAYLSAISRFKNLLTGYPKQKFFDEAAFLLAESHYHEQSFKEAFSLYKKFTKEYPRSRFTLKAKKRLRTLR</sequence>
<dbReference type="InterPro" id="IPR039565">
    <property type="entry name" value="BamD-like"/>
</dbReference>
<name>A0A382CBF0_9ZZZZ</name>
<dbReference type="InterPro" id="IPR011990">
    <property type="entry name" value="TPR-like_helical_dom_sf"/>
</dbReference>
<organism evidence="5">
    <name type="scientific">marine metagenome</name>
    <dbReference type="NCBI Taxonomy" id="408172"/>
    <lineage>
        <taxon>unclassified sequences</taxon>
        <taxon>metagenomes</taxon>
        <taxon>ecological metagenomes</taxon>
    </lineage>
</organism>
<dbReference type="PROSITE" id="PS51257">
    <property type="entry name" value="PROKAR_LIPOPROTEIN"/>
    <property type="match status" value="1"/>
</dbReference>